<sequence length="446" mass="50851">MNSYSMLLVVSAALVTWIVSTILNSSQLSMLQAETQNLQELLASPYLPSSFSSLSSSLRKFDYAPKERKCSNAGENAKPKRMWVDTNSVYDGPSRVYPVWDFEHNPFPCYEHGKRMLMSTEPADQGLLFQRPEKTGTTTMVGILMRLAHNRAQAMSKEERQKHNITISPFKVCNHRAMHGTAVSYKYHQRNRQKSFLFSLIRDPTAKAISRFFHFVVSVAQIEPTDKNFLAQLASVPYSRMHLQDLVVDPELAIYKGSGKSHQLPPLNYTAVVEDILDAYDFIGITERMDESLIVMKYLLNLTIEEILYVKPARTAGSFSNGFEDRPCVYLVPSFVTPKVAAYFKSPEWKRRVAGDELLYRAANRSLDRTIDALGRDRVERTMEQFKRAQAYVQEQCQGKVRSMCDEGGAVIPPKNRTCYIWGEGCDYKCLNSLRIPPELLIESIY</sequence>
<dbReference type="Proteomes" id="UP000693970">
    <property type="component" value="Unassembled WGS sequence"/>
</dbReference>
<evidence type="ECO:0000256" key="4">
    <source>
        <dbReference type="ARBA" id="ARBA00022968"/>
    </source>
</evidence>
<evidence type="ECO:0000256" key="1">
    <source>
        <dbReference type="ARBA" id="ARBA00004323"/>
    </source>
</evidence>
<dbReference type="PANTHER" id="PTHR14647:SF87">
    <property type="entry name" value="PUTATIVE-RELATED"/>
    <property type="match status" value="1"/>
</dbReference>
<organism evidence="9 10">
    <name type="scientific">Nitzschia inconspicua</name>
    <dbReference type="NCBI Taxonomy" id="303405"/>
    <lineage>
        <taxon>Eukaryota</taxon>
        <taxon>Sar</taxon>
        <taxon>Stramenopiles</taxon>
        <taxon>Ochrophyta</taxon>
        <taxon>Bacillariophyta</taxon>
        <taxon>Bacillariophyceae</taxon>
        <taxon>Bacillariophycidae</taxon>
        <taxon>Bacillariales</taxon>
        <taxon>Bacillariaceae</taxon>
        <taxon>Nitzschia</taxon>
    </lineage>
</organism>
<reference evidence="9" key="1">
    <citation type="journal article" date="2021" name="Sci. Rep.">
        <title>Diploid genomic architecture of Nitzschia inconspicua, an elite biomass production diatom.</title>
        <authorList>
            <person name="Oliver A."/>
            <person name="Podell S."/>
            <person name="Pinowska A."/>
            <person name="Traller J.C."/>
            <person name="Smith S.R."/>
            <person name="McClure R."/>
            <person name="Beliaev A."/>
            <person name="Bohutskyi P."/>
            <person name="Hill E.A."/>
            <person name="Rabines A."/>
            <person name="Zheng H."/>
            <person name="Allen L.Z."/>
            <person name="Kuo A."/>
            <person name="Grigoriev I.V."/>
            <person name="Allen A.E."/>
            <person name="Hazlebeck D."/>
            <person name="Allen E.E."/>
        </authorList>
    </citation>
    <scope>NUCLEOTIDE SEQUENCE</scope>
    <source>
        <strain evidence="9">Hildebrandi</strain>
    </source>
</reference>
<dbReference type="GO" id="GO:0009247">
    <property type="term" value="P:glycolipid biosynthetic process"/>
    <property type="evidence" value="ECO:0007669"/>
    <property type="project" value="InterPro"/>
</dbReference>
<gene>
    <name evidence="9" type="ORF">IV203_028743</name>
</gene>
<name>A0A9K3Q016_9STRA</name>
<evidence type="ECO:0000256" key="8">
    <source>
        <dbReference type="ARBA" id="ARBA00023180"/>
    </source>
</evidence>
<evidence type="ECO:0000256" key="6">
    <source>
        <dbReference type="ARBA" id="ARBA00023034"/>
    </source>
</evidence>
<evidence type="ECO:0000256" key="5">
    <source>
        <dbReference type="ARBA" id="ARBA00022989"/>
    </source>
</evidence>
<evidence type="ECO:0000256" key="7">
    <source>
        <dbReference type="ARBA" id="ARBA00023136"/>
    </source>
</evidence>
<dbReference type="EMBL" id="JAGRRH010000007">
    <property type="protein sequence ID" value="KAG7366073.1"/>
    <property type="molecule type" value="Genomic_DNA"/>
</dbReference>
<evidence type="ECO:0000256" key="2">
    <source>
        <dbReference type="ARBA" id="ARBA00022679"/>
    </source>
</evidence>
<keyword evidence="10" id="KW-1185">Reference proteome</keyword>
<dbReference type="PANTHER" id="PTHR14647">
    <property type="entry name" value="GALACTOSE-3-O-SULFOTRANSFERASE"/>
    <property type="match status" value="1"/>
</dbReference>
<accession>A0A9K3Q016</accession>
<keyword evidence="5" id="KW-1133">Transmembrane helix</keyword>
<protein>
    <submittedName>
        <fullName evidence="9">Galactose-3-O-sulfotransferase</fullName>
    </submittedName>
</protein>
<evidence type="ECO:0000256" key="3">
    <source>
        <dbReference type="ARBA" id="ARBA00022692"/>
    </source>
</evidence>
<proteinExistence type="predicted"/>
<comment type="caution">
    <text evidence="9">The sequence shown here is derived from an EMBL/GenBank/DDBJ whole genome shotgun (WGS) entry which is preliminary data.</text>
</comment>
<dbReference type="Pfam" id="PF06990">
    <property type="entry name" value="Gal-3-0_sulfotr"/>
    <property type="match status" value="1"/>
</dbReference>
<reference evidence="9" key="2">
    <citation type="submission" date="2021-04" db="EMBL/GenBank/DDBJ databases">
        <authorList>
            <person name="Podell S."/>
        </authorList>
    </citation>
    <scope>NUCLEOTIDE SEQUENCE</scope>
    <source>
        <strain evidence="9">Hildebrandi</strain>
    </source>
</reference>
<keyword evidence="2" id="KW-0808">Transferase</keyword>
<evidence type="ECO:0000313" key="9">
    <source>
        <dbReference type="EMBL" id="KAG7366073.1"/>
    </source>
</evidence>
<dbReference type="GO" id="GO:0001733">
    <property type="term" value="F:galactosylceramide sulfotransferase activity"/>
    <property type="evidence" value="ECO:0007669"/>
    <property type="project" value="InterPro"/>
</dbReference>
<dbReference type="AlphaFoldDB" id="A0A9K3Q016"/>
<dbReference type="InterPro" id="IPR009729">
    <property type="entry name" value="Gal-3-0_sulfotransfrase"/>
</dbReference>
<dbReference type="OrthoDB" id="514299at2759"/>
<dbReference type="GO" id="GO:0000139">
    <property type="term" value="C:Golgi membrane"/>
    <property type="evidence" value="ECO:0007669"/>
    <property type="project" value="UniProtKB-SubCell"/>
</dbReference>
<keyword evidence="6" id="KW-0333">Golgi apparatus</keyword>
<keyword evidence="7" id="KW-0472">Membrane</keyword>
<evidence type="ECO:0000313" key="10">
    <source>
        <dbReference type="Proteomes" id="UP000693970"/>
    </source>
</evidence>
<keyword evidence="3" id="KW-0812">Transmembrane</keyword>
<keyword evidence="8" id="KW-0325">Glycoprotein</keyword>
<keyword evidence="4" id="KW-0735">Signal-anchor</keyword>
<comment type="subcellular location">
    <subcellularLocation>
        <location evidence="1">Golgi apparatus membrane</location>
        <topology evidence="1">Single-pass type II membrane protein</topology>
    </subcellularLocation>
</comment>